<feature type="region of interest" description="Disordered" evidence="10">
    <location>
        <begin position="619"/>
        <end position="663"/>
    </location>
</feature>
<organism evidence="12 13">
    <name type="scientific">Trichomonas vaginalis (strain ATCC PRA-98 / G3)</name>
    <dbReference type="NCBI Taxonomy" id="412133"/>
    <lineage>
        <taxon>Eukaryota</taxon>
        <taxon>Metamonada</taxon>
        <taxon>Parabasalia</taxon>
        <taxon>Trichomonadida</taxon>
        <taxon>Trichomonadidae</taxon>
        <taxon>Trichomonas</taxon>
    </lineage>
</organism>
<reference evidence="12" key="1">
    <citation type="submission" date="2006-10" db="EMBL/GenBank/DDBJ databases">
        <authorList>
            <person name="Amadeo P."/>
            <person name="Zhao Q."/>
            <person name="Wortman J."/>
            <person name="Fraser-Liggett C."/>
            <person name="Carlton J."/>
        </authorList>
    </citation>
    <scope>NUCLEOTIDE SEQUENCE</scope>
    <source>
        <strain evidence="12">G3</strain>
    </source>
</reference>
<dbReference type="Proteomes" id="UP000001542">
    <property type="component" value="Unassembled WGS sequence"/>
</dbReference>
<dbReference type="PROSITE" id="PS50180">
    <property type="entry name" value="GAE"/>
    <property type="match status" value="1"/>
</dbReference>
<dbReference type="Pfam" id="PF01602">
    <property type="entry name" value="Adaptin_N"/>
    <property type="match status" value="1"/>
</dbReference>
<dbReference type="InterPro" id="IPR050840">
    <property type="entry name" value="Adaptor_Complx_Large_Subunit"/>
</dbReference>
<name>A2ET48_TRIV3</name>
<dbReference type="InParanoid" id="A2ET48"/>
<dbReference type="InterPro" id="IPR002553">
    <property type="entry name" value="Clathrin/coatomer_adapt-like_N"/>
</dbReference>
<dbReference type="VEuPathDB" id="TrichDB:TVAG_009720"/>
<evidence type="ECO:0000256" key="5">
    <source>
        <dbReference type="ARBA" id="ARBA00022927"/>
    </source>
</evidence>
<dbReference type="KEGG" id="tva:4762015"/>
<keyword evidence="13" id="KW-1185">Reference proteome</keyword>
<evidence type="ECO:0000256" key="8">
    <source>
        <dbReference type="ARBA" id="ARBA00023329"/>
    </source>
</evidence>
<keyword evidence="7 9" id="KW-0472">Membrane</keyword>
<evidence type="ECO:0000256" key="9">
    <source>
        <dbReference type="PIRNR" id="PIRNR037094"/>
    </source>
</evidence>
<dbReference type="Gene3D" id="1.25.10.10">
    <property type="entry name" value="Leucine-rich Repeat Variant"/>
    <property type="match status" value="1"/>
</dbReference>
<evidence type="ECO:0000256" key="4">
    <source>
        <dbReference type="ARBA" id="ARBA00022448"/>
    </source>
</evidence>
<comment type="similarity">
    <text evidence="3 9">Belongs to the adaptor complexes large subunit family.</text>
</comment>
<keyword evidence="8 9" id="KW-0968">Cytoplasmic vesicle</keyword>
<evidence type="ECO:0000313" key="13">
    <source>
        <dbReference type="Proteomes" id="UP000001542"/>
    </source>
</evidence>
<protein>
    <recommendedName>
        <fullName evidence="9">AP-1 complex subunit gamma</fullName>
    </recommendedName>
</protein>
<dbReference type="PANTHER" id="PTHR22780">
    <property type="entry name" value="ADAPTIN, ALPHA/GAMMA/EPSILON"/>
    <property type="match status" value="1"/>
</dbReference>
<dbReference type="VEuPathDB" id="TrichDB:TVAGG3_0467890"/>
<dbReference type="SUPFAM" id="SSF48371">
    <property type="entry name" value="ARM repeat"/>
    <property type="match status" value="1"/>
</dbReference>
<dbReference type="InterPro" id="IPR008152">
    <property type="entry name" value="Clathrin_a/b/g-adaptin_app_Ig"/>
</dbReference>
<dbReference type="EMBL" id="DS113483">
    <property type="protein sequence ID" value="EAY04164.1"/>
    <property type="molecule type" value="Genomic_DNA"/>
</dbReference>
<evidence type="ECO:0000259" key="11">
    <source>
        <dbReference type="PROSITE" id="PS50180"/>
    </source>
</evidence>
<dbReference type="InterPro" id="IPR017107">
    <property type="entry name" value="AP1_complex_gsu"/>
</dbReference>
<dbReference type="FunCoup" id="A2ET48">
    <property type="interactions" value="212"/>
</dbReference>
<dbReference type="GO" id="GO:0006886">
    <property type="term" value="P:intracellular protein transport"/>
    <property type="evidence" value="ECO:0007669"/>
    <property type="project" value="UniProtKB-UniRule"/>
</dbReference>
<feature type="compositionally biased region" description="Polar residues" evidence="10">
    <location>
        <begin position="625"/>
        <end position="645"/>
    </location>
</feature>
<accession>A2ET48</accession>
<evidence type="ECO:0000256" key="2">
    <source>
        <dbReference type="ARBA" id="ARBA00004555"/>
    </source>
</evidence>
<dbReference type="AlphaFoldDB" id="A2ET48"/>
<dbReference type="OMA" id="XYAPSKR"/>
<feature type="domain" description="GAE" evidence="11">
    <location>
        <begin position="660"/>
        <end position="775"/>
    </location>
</feature>
<dbReference type="SMR" id="A2ET48"/>
<reference evidence="12" key="2">
    <citation type="journal article" date="2007" name="Science">
        <title>Draft genome sequence of the sexually transmitted pathogen Trichomonas vaginalis.</title>
        <authorList>
            <person name="Carlton J.M."/>
            <person name="Hirt R.P."/>
            <person name="Silva J.C."/>
            <person name="Delcher A.L."/>
            <person name="Schatz M."/>
            <person name="Zhao Q."/>
            <person name="Wortman J.R."/>
            <person name="Bidwell S.L."/>
            <person name="Alsmark U.C.M."/>
            <person name="Besteiro S."/>
            <person name="Sicheritz-Ponten T."/>
            <person name="Noel C.J."/>
            <person name="Dacks J.B."/>
            <person name="Foster P.G."/>
            <person name="Simillion C."/>
            <person name="Van de Peer Y."/>
            <person name="Miranda-Saavedra D."/>
            <person name="Barton G.J."/>
            <person name="Westrop G.D."/>
            <person name="Mueller S."/>
            <person name="Dessi D."/>
            <person name="Fiori P.L."/>
            <person name="Ren Q."/>
            <person name="Paulsen I."/>
            <person name="Zhang H."/>
            <person name="Bastida-Corcuera F.D."/>
            <person name="Simoes-Barbosa A."/>
            <person name="Brown M.T."/>
            <person name="Hayes R.D."/>
            <person name="Mukherjee M."/>
            <person name="Okumura C.Y."/>
            <person name="Schneider R."/>
            <person name="Smith A.J."/>
            <person name="Vanacova S."/>
            <person name="Villalvazo M."/>
            <person name="Haas B.J."/>
            <person name="Pertea M."/>
            <person name="Feldblyum T.V."/>
            <person name="Utterback T.R."/>
            <person name="Shu C.L."/>
            <person name="Osoegawa K."/>
            <person name="de Jong P.J."/>
            <person name="Hrdy I."/>
            <person name="Horvathova L."/>
            <person name="Zubacova Z."/>
            <person name="Dolezal P."/>
            <person name="Malik S.B."/>
            <person name="Logsdon J.M. Jr."/>
            <person name="Henze K."/>
            <person name="Gupta A."/>
            <person name="Wang C.C."/>
            <person name="Dunne R.L."/>
            <person name="Upcroft J.A."/>
            <person name="Upcroft P."/>
            <person name="White O."/>
            <person name="Salzberg S.L."/>
            <person name="Tang P."/>
            <person name="Chiu C.-H."/>
            <person name="Lee Y.-S."/>
            <person name="Embley T.M."/>
            <person name="Coombs G.H."/>
            <person name="Mottram J.C."/>
            <person name="Tachezy J."/>
            <person name="Fraser-Liggett C.M."/>
            <person name="Johnson P.J."/>
        </authorList>
    </citation>
    <scope>NUCLEOTIDE SEQUENCE [LARGE SCALE GENOMIC DNA]</scope>
    <source>
        <strain evidence="12">G3</strain>
    </source>
</reference>
<evidence type="ECO:0000256" key="1">
    <source>
        <dbReference type="ARBA" id="ARBA00004156"/>
    </source>
</evidence>
<keyword evidence="5 9" id="KW-0653">Protein transport</keyword>
<dbReference type="InterPro" id="IPR016024">
    <property type="entry name" value="ARM-type_fold"/>
</dbReference>
<dbReference type="STRING" id="5722.A2ET48"/>
<feature type="compositionally biased region" description="Low complexity" evidence="10">
    <location>
        <begin position="646"/>
        <end position="656"/>
    </location>
</feature>
<keyword evidence="6 9" id="KW-0333">Golgi apparatus</keyword>
<dbReference type="InterPro" id="IPR013041">
    <property type="entry name" value="Clathrin_app_Ig-like_sf"/>
</dbReference>
<evidence type="ECO:0000256" key="3">
    <source>
        <dbReference type="ARBA" id="ARBA00006613"/>
    </source>
</evidence>
<dbReference type="Gene3D" id="2.60.40.1230">
    <property type="match status" value="1"/>
</dbReference>
<dbReference type="GO" id="GO:0030121">
    <property type="term" value="C:AP-1 adaptor complex"/>
    <property type="evidence" value="ECO:0000318"/>
    <property type="project" value="GO_Central"/>
</dbReference>
<dbReference type="OrthoDB" id="28053at2759"/>
<keyword evidence="4 9" id="KW-0813">Transport</keyword>
<dbReference type="GO" id="GO:0006896">
    <property type="term" value="P:Golgi to vacuole transport"/>
    <property type="evidence" value="ECO:0000318"/>
    <property type="project" value="GO_Central"/>
</dbReference>
<gene>
    <name evidence="12" type="ORF">TVAG_009720</name>
</gene>
<dbReference type="eggNOG" id="KOG1062">
    <property type="taxonomic scope" value="Eukaryota"/>
</dbReference>
<dbReference type="InterPro" id="IPR011989">
    <property type="entry name" value="ARM-like"/>
</dbReference>
<comment type="subcellular location">
    <subcellularLocation>
        <location evidence="1">Cytoplasmic vesicle membrane</location>
    </subcellularLocation>
    <subcellularLocation>
        <location evidence="2">Golgi apparatus</location>
    </subcellularLocation>
</comment>
<evidence type="ECO:0000256" key="10">
    <source>
        <dbReference type="SAM" id="MobiDB-lite"/>
    </source>
</evidence>
<dbReference type="PIRSF" id="PIRSF037094">
    <property type="entry name" value="AP1_complex_gamma"/>
    <property type="match status" value="1"/>
</dbReference>
<sequence length="778" mass="85683">MTQPLAEFIASVRLADSIEHERFLINSEQADIRNYIRECDPILRPRIVSKMIFLATLGETVAYGQMEVLTLMSNDVFSYKRIGYIAAATMLDEASELTVLITHTITKDLQSPDFRIQCLALTLLANIGSAEMCRSVTTEVQKLIDSPEPAVMKRAAMAACRIVERVPELAENFKQSVQHLLKHGSHGVVISAINLMSHIILTDPSFIPGWEKYAPAFTKILKQLNSSKASREFSFTVFNDPFLQIRIMKVLAILKKPSDDLDDTLEAIATGVELKRNTGRALLYQAVETIVATAKKPSLRGLAFAQIGRLFQFKEANVLYSALSVFSRVLYQGREIIDRTSGDSIALQRYKTQVVQCLNHRDPSIRRRALDVVSALVDEKNVETLIPEVLDYVKLADSEFRAELVAKIFTAVQRFAPNPIWNFDTIHRILIDSGNYVGADIITSIGRLLIHTPSLQPHAVRQLGGSLMNFSDNQTLIQVSAWVIGEFSTTDDGSYENLKQIMGLPQTTDQTKGYIITALSKLSVRFNKKQETIDFLQTLSNSTNSDVQQRAGEMSLLLGNEDLCDEVLAPVETVAEEGAAIIVDSQTGADKDEDLLIDITGTSQPKQSAPAAANPIDQLLGMAPSQPNKPSQNLNTSTSLVNQTSQNPAPQVQAKPAPKPNPGAVEALRKTDYVIYFELRANPQNPKQLAIRASIFGLGNQTLSNFAVKYGVPIGWQLQAAQPSGNKLDPVGGNPIVQNIMLNNTGNSKLQMKVQIQYLYGSQPISEVGEVNSQIFGA</sequence>
<dbReference type="Pfam" id="PF02883">
    <property type="entry name" value="Alpha_adaptinC2"/>
    <property type="match status" value="1"/>
</dbReference>
<dbReference type="RefSeq" id="XP_001316387.1">
    <property type="nucleotide sequence ID" value="XM_001316352.1"/>
</dbReference>
<proteinExistence type="inferred from homology"/>
<evidence type="ECO:0000256" key="6">
    <source>
        <dbReference type="ARBA" id="ARBA00023034"/>
    </source>
</evidence>
<evidence type="ECO:0000313" key="12">
    <source>
        <dbReference type="EMBL" id="EAY04164.1"/>
    </source>
</evidence>
<dbReference type="SMART" id="SM00809">
    <property type="entry name" value="Alpha_adaptinC2"/>
    <property type="match status" value="1"/>
</dbReference>
<dbReference type="GO" id="GO:0035615">
    <property type="term" value="F:clathrin adaptor activity"/>
    <property type="evidence" value="ECO:0000318"/>
    <property type="project" value="GO_Central"/>
</dbReference>
<evidence type="ECO:0000256" key="7">
    <source>
        <dbReference type="ARBA" id="ARBA00023136"/>
    </source>
</evidence>
<dbReference type="SUPFAM" id="SSF49348">
    <property type="entry name" value="Clathrin adaptor appendage domain"/>
    <property type="match status" value="1"/>
</dbReference>
<dbReference type="InterPro" id="IPR008153">
    <property type="entry name" value="GAE_dom"/>
</dbReference>